<keyword evidence="3" id="KW-0547">Nucleotide-binding</keyword>
<sequence length="263" mass="29495">MSKVLEAVGIHKNYPAPNGDVTVLRNLNFHANREEFVSFVGPSGCGKSTLFNIITGLLMPDSGSILLKNRETTGTPSPELGYVLQKDLLFPWRTVVDNVILGLEVRGTPKAQARERARVLFDLYHMQGYEQKYPSQLSGGMRQRVALMRTMVTNPEIILMDEAYKALDYPLKISLESELLAVVKQQHKTVIFITHDIEEAVTLSDRVYVMKARPGEIVQEIEVDLGTDSLSIPERRLSPRFNDYYEQIWRSIGAQPTTAGAAS</sequence>
<dbReference type="AlphaFoldDB" id="A0A5R9LGG3"/>
<dbReference type="Pfam" id="PF00005">
    <property type="entry name" value="ABC_tran"/>
    <property type="match status" value="1"/>
</dbReference>
<dbReference type="SUPFAM" id="SSF52540">
    <property type="entry name" value="P-loop containing nucleoside triphosphate hydrolases"/>
    <property type="match status" value="1"/>
</dbReference>
<protein>
    <submittedName>
        <fullName evidence="6">ABC transporter ATP-binding protein</fullName>
    </submittedName>
</protein>
<comment type="similarity">
    <text evidence="1">Belongs to the ABC transporter superfamily.</text>
</comment>
<evidence type="ECO:0000313" key="7">
    <source>
        <dbReference type="Proteomes" id="UP000307430"/>
    </source>
</evidence>
<keyword evidence="4 6" id="KW-0067">ATP-binding</keyword>
<evidence type="ECO:0000256" key="2">
    <source>
        <dbReference type="ARBA" id="ARBA00022448"/>
    </source>
</evidence>
<proteinExistence type="inferred from homology"/>
<organism evidence="6 7">
    <name type="scientific">Klebsiella indica</name>
    <dbReference type="NCBI Taxonomy" id="2582917"/>
    <lineage>
        <taxon>Bacteria</taxon>
        <taxon>Pseudomonadati</taxon>
        <taxon>Pseudomonadota</taxon>
        <taxon>Gammaproteobacteria</taxon>
        <taxon>Enterobacterales</taxon>
        <taxon>Enterobacteriaceae</taxon>
        <taxon>Klebsiella/Raoultella group</taxon>
        <taxon>Klebsiella</taxon>
    </lineage>
</organism>
<dbReference type="InterPro" id="IPR050166">
    <property type="entry name" value="ABC_transporter_ATP-bind"/>
</dbReference>
<evidence type="ECO:0000256" key="4">
    <source>
        <dbReference type="ARBA" id="ARBA00022840"/>
    </source>
</evidence>
<dbReference type="InterPro" id="IPR027417">
    <property type="entry name" value="P-loop_NTPase"/>
</dbReference>
<evidence type="ECO:0000256" key="3">
    <source>
        <dbReference type="ARBA" id="ARBA00022741"/>
    </source>
</evidence>
<dbReference type="EMBL" id="VCHQ01000018">
    <property type="protein sequence ID" value="TLV15621.1"/>
    <property type="molecule type" value="Genomic_DNA"/>
</dbReference>
<gene>
    <name evidence="6" type="ORF">FE839_14565</name>
</gene>
<dbReference type="Proteomes" id="UP000307430">
    <property type="component" value="Unassembled WGS sequence"/>
</dbReference>
<dbReference type="Gene3D" id="3.40.50.300">
    <property type="entry name" value="P-loop containing nucleotide triphosphate hydrolases"/>
    <property type="match status" value="1"/>
</dbReference>
<accession>A0A5R9LGG3</accession>
<dbReference type="GO" id="GO:0005524">
    <property type="term" value="F:ATP binding"/>
    <property type="evidence" value="ECO:0007669"/>
    <property type="project" value="UniProtKB-KW"/>
</dbReference>
<evidence type="ECO:0000313" key="6">
    <source>
        <dbReference type="EMBL" id="TLV15621.1"/>
    </source>
</evidence>
<dbReference type="PANTHER" id="PTHR42788:SF2">
    <property type="entry name" value="ABC TRANSPORTER ATP-BINDING PROTEIN"/>
    <property type="match status" value="1"/>
</dbReference>
<keyword evidence="7" id="KW-1185">Reference proteome</keyword>
<feature type="domain" description="ABC transporter" evidence="5">
    <location>
        <begin position="5"/>
        <end position="237"/>
    </location>
</feature>
<reference evidence="6 7" key="1">
    <citation type="submission" date="2019-05" db="EMBL/GenBank/DDBJ databases">
        <title>Genome sequence of Klebsiella sp strain TOUT106.</title>
        <authorList>
            <person name="Rahi P."/>
            <person name="Chaudhari D."/>
        </authorList>
    </citation>
    <scope>NUCLEOTIDE SEQUENCE [LARGE SCALE GENOMIC DNA]</scope>
    <source>
        <strain evidence="6 7">TOUT106</strain>
    </source>
</reference>
<name>A0A5R9LGG3_9ENTR</name>
<dbReference type="SMART" id="SM00382">
    <property type="entry name" value="AAA"/>
    <property type="match status" value="1"/>
</dbReference>
<dbReference type="InterPro" id="IPR003593">
    <property type="entry name" value="AAA+_ATPase"/>
</dbReference>
<dbReference type="InterPro" id="IPR003439">
    <property type="entry name" value="ABC_transporter-like_ATP-bd"/>
</dbReference>
<keyword evidence="2" id="KW-0813">Transport</keyword>
<dbReference type="PANTHER" id="PTHR42788">
    <property type="entry name" value="TAURINE IMPORT ATP-BINDING PROTEIN-RELATED"/>
    <property type="match status" value="1"/>
</dbReference>
<dbReference type="PROSITE" id="PS50893">
    <property type="entry name" value="ABC_TRANSPORTER_2"/>
    <property type="match status" value="1"/>
</dbReference>
<dbReference type="GO" id="GO:0016887">
    <property type="term" value="F:ATP hydrolysis activity"/>
    <property type="evidence" value="ECO:0007669"/>
    <property type="project" value="InterPro"/>
</dbReference>
<comment type="caution">
    <text evidence="6">The sequence shown here is derived from an EMBL/GenBank/DDBJ whole genome shotgun (WGS) entry which is preliminary data.</text>
</comment>
<evidence type="ECO:0000259" key="5">
    <source>
        <dbReference type="PROSITE" id="PS50893"/>
    </source>
</evidence>
<dbReference type="CDD" id="cd03293">
    <property type="entry name" value="ABC_NrtD_SsuB_transporters"/>
    <property type="match status" value="1"/>
</dbReference>
<dbReference type="RefSeq" id="WP_138361522.1">
    <property type="nucleotide sequence ID" value="NZ_JBCIVH010000056.1"/>
</dbReference>
<evidence type="ECO:0000256" key="1">
    <source>
        <dbReference type="ARBA" id="ARBA00005417"/>
    </source>
</evidence>